<protein>
    <submittedName>
        <fullName evidence="2">Uncharacterized protein</fullName>
    </submittedName>
</protein>
<dbReference type="AlphaFoldDB" id="A0A1Y1LQ43"/>
<sequence>MKPIIFENLRRLMGGGRKKKDKEKTSFKRSDSFKRISIRKSYLDRGKKKHLQKLEVATQTVAEDVISGKVDSSIQVDRSLDPTGKSAEKSVTAYSQWVKSIRPSEPPSAAKGAERTVIYIPASSEGESACPVIRQLSSSPTLHKKSTLKLRPTSPILQRKESNDSAVEVFPWGDCADSKKSPLIRRKSRAKSPQSLLPESGAEEMCSLSISLGRIWMDAPQGMAPRSLELPRIGVQPLPAHHSLDSALKDRKEDPIKLLKKTHTPRLANPLPHQQRDKLNGNVFEQRLRVLILDLNTQTFRFRRTGASWFFQEKATQAETVGEPRRVLQKDQRRLGSPTELRQAKE</sequence>
<feature type="compositionally biased region" description="Basic and acidic residues" evidence="1">
    <location>
        <begin position="322"/>
        <end position="334"/>
    </location>
</feature>
<dbReference type="EMBL" id="GEZM01051447">
    <property type="protein sequence ID" value="JAV74928.1"/>
    <property type="molecule type" value="Transcribed_RNA"/>
</dbReference>
<evidence type="ECO:0000313" key="2">
    <source>
        <dbReference type="EMBL" id="JAV74928.1"/>
    </source>
</evidence>
<feature type="region of interest" description="Disordered" evidence="1">
    <location>
        <begin position="320"/>
        <end position="346"/>
    </location>
</feature>
<reference evidence="2" key="1">
    <citation type="journal article" date="2016" name="Sci. Rep.">
        <title>Molecular characterization of firefly nuptial gifts: a multi-omics approach sheds light on postcopulatory sexual selection.</title>
        <authorList>
            <person name="Al-Wathiqui N."/>
            <person name="Fallon T.R."/>
            <person name="South A."/>
            <person name="Weng J.K."/>
            <person name="Lewis S.M."/>
        </authorList>
    </citation>
    <scope>NUCLEOTIDE SEQUENCE</scope>
</reference>
<organism evidence="2">
    <name type="scientific">Photinus pyralis</name>
    <name type="common">Common eastern firefly</name>
    <name type="synonym">Lampyris pyralis</name>
    <dbReference type="NCBI Taxonomy" id="7054"/>
    <lineage>
        <taxon>Eukaryota</taxon>
        <taxon>Metazoa</taxon>
        <taxon>Ecdysozoa</taxon>
        <taxon>Arthropoda</taxon>
        <taxon>Hexapoda</taxon>
        <taxon>Insecta</taxon>
        <taxon>Pterygota</taxon>
        <taxon>Neoptera</taxon>
        <taxon>Endopterygota</taxon>
        <taxon>Coleoptera</taxon>
        <taxon>Polyphaga</taxon>
        <taxon>Elateriformia</taxon>
        <taxon>Elateroidea</taxon>
        <taxon>Lampyridae</taxon>
        <taxon>Lampyrinae</taxon>
        <taxon>Photinus</taxon>
    </lineage>
</organism>
<name>A0A1Y1LQ43_PHOPY</name>
<evidence type="ECO:0000256" key="1">
    <source>
        <dbReference type="SAM" id="MobiDB-lite"/>
    </source>
</evidence>
<accession>A0A1Y1LQ43</accession>
<proteinExistence type="predicted"/>